<feature type="region of interest" description="Disordered" evidence="4">
    <location>
        <begin position="349"/>
        <end position="545"/>
    </location>
</feature>
<dbReference type="InterPro" id="IPR036788">
    <property type="entry name" value="T_IF-3_C_sf"/>
</dbReference>
<proteinExistence type="inferred from homology"/>
<dbReference type="GO" id="GO:0003743">
    <property type="term" value="F:translation initiation factor activity"/>
    <property type="evidence" value="ECO:0007669"/>
    <property type="project" value="UniProtKB-KW"/>
</dbReference>
<organism evidence="6 7">
    <name type="scientific">Jatropha curcas</name>
    <name type="common">Barbados nut</name>
    <dbReference type="NCBI Taxonomy" id="180498"/>
    <lineage>
        <taxon>Eukaryota</taxon>
        <taxon>Viridiplantae</taxon>
        <taxon>Streptophyta</taxon>
        <taxon>Embryophyta</taxon>
        <taxon>Tracheophyta</taxon>
        <taxon>Spermatophyta</taxon>
        <taxon>Magnoliopsida</taxon>
        <taxon>eudicotyledons</taxon>
        <taxon>Gunneridae</taxon>
        <taxon>Pentapetalae</taxon>
        <taxon>rosids</taxon>
        <taxon>fabids</taxon>
        <taxon>Malpighiales</taxon>
        <taxon>Euphorbiaceae</taxon>
        <taxon>Crotonoideae</taxon>
        <taxon>Jatropheae</taxon>
        <taxon>Jatropha</taxon>
    </lineage>
</organism>
<dbReference type="EMBL" id="KK914743">
    <property type="protein sequence ID" value="KDP29531.1"/>
    <property type="molecule type" value="Genomic_DNA"/>
</dbReference>
<dbReference type="Proteomes" id="UP000027138">
    <property type="component" value="Unassembled WGS sequence"/>
</dbReference>
<accession>A0A067JZX8</accession>
<keyword evidence="2" id="KW-0396">Initiation factor</keyword>
<evidence type="ECO:0000256" key="3">
    <source>
        <dbReference type="ARBA" id="ARBA00022917"/>
    </source>
</evidence>
<feature type="domain" description="Translation initiation factor 3 N-terminal" evidence="5">
    <location>
        <begin position="84"/>
        <end position="150"/>
    </location>
</feature>
<feature type="compositionally biased region" description="Basic and acidic residues" evidence="4">
    <location>
        <begin position="504"/>
        <end position="519"/>
    </location>
</feature>
<dbReference type="GO" id="GO:0032790">
    <property type="term" value="P:ribosome disassembly"/>
    <property type="evidence" value="ECO:0007669"/>
    <property type="project" value="TreeGrafter"/>
</dbReference>
<dbReference type="Gene3D" id="3.30.110.10">
    <property type="entry name" value="Translation initiation factor 3 (IF-3), C-terminal domain"/>
    <property type="match status" value="1"/>
</dbReference>
<feature type="compositionally biased region" description="Polar residues" evidence="4">
    <location>
        <begin position="531"/>
        <end position="545"/>
    </location>
</feature>
<gene>
    <name evidence="6" type="ORF">JCGZ_19244</name>
</gene>
<name>A0A067JZX8_JATCU</name>
<protein>
    <recommendedName>
        <fullName evidence="5">Translation initiation factor 3 N-terminal domain-containing protein</fullName>
    </recommendedName>
</protein>
<evidence type="ECO:0000256" key="2">
    <source>
        <dbReference type="ARBA" id="ARBA00022540"/>
    </source>
</evidence>
<dbReference type="GO" id="GO:0043022">
    <property type="term" value="F:ribosome binding"/>
    <property type="evidence" value="ECO:0007669"/>
    <property type="project" value="TreeGrafter"/>
</dbReference>
<feature type="region of interest" description="Disordered" evidence="4">
    <location>
        <begin position="208"/>
        <end position="236"/>
    </location>
</feature>
<feature type="compositionally biased region" description="Polar residues" evidence="4">
    <location>
        <begin position="381"/>
        <end position="390"/>
    </location>
</feature>
<dbReference type="Pfam" id="PF05198">
    <property type="entry name" value="IF3_N"/>
    <property type="match status" value="1"/>
</dbReference>
<feature type="compositionally biased region" description="Polar residues" evidence="4">
    <location>
        <begin position="481"/>
        <end position="497"/>
    </location>
</feature>
<dbReference type="OrthoDB" id="21573at2759"/>
<dbReference type="SUPFAM" id="SSF55200">
    <property type="entry name" value="Translation initiation factor IF3, C-terminal domain"/>
    <property type="match status" value="1"/>
</dbReference>
<keyword evidence="7" id="KW-1185">Reference proteome</keyword>
<dbReference type="InterPro" id="IPR019814">
    <property type="entry name" value="Translation_initiation_fac_3_N"/>
</dbReference>
<dbReference type="PANTHER" id="PTHR10938:SF4">
    <property type="entry name" value="TRANSLATION INITIATION FACTOR IF3-1, MITOCHONDRIAL"/>
    <property type="match status" value="1"/>
</dbReference>
<dbReference type="SUPFAM" id="SSF54364">
    <property type="entry name" value="Translation initiation factor IF3, N-terminal domain"/>
    <property type="match status" value="1"/>
</dbReference>
<feature type="compositionally biased region" description="Basic and acidic residues" evidence="4">
    <location>
        <begin position="227"/>
        <end position="236"/>
    </location>
</feature>
<reference evidence="6 7" key="1">
    <citation type="journal article" date="2014" name="PLoS ONE">
        <title>Global Analysis of Gene Expression Profiles in Physic Nut (Jatropha curcas L.) Seedlings Exposed to Salt Stress.</title>
        <authorList>
            <person name="Zhang L."/>
            <person name="Zhang C."/>
            <person name="Wu P."/>
            <person name="Chen Y."/>
            <person name="Li M."/>
            <person name="Jiang H."/>
            <person name="Wu G."/>
        </authorList>
    </citation>
    <scope>NUCLEOTIDE SEQUENCE [LARGE SCALE GENOMIC DNA]</scope>
    <source>
        <strain evidence="7">cv. GZQX0401</strain>
        <tissue evidence="6">Young leaves</tissue>
    </source>
</reference>
<dbReference type="Gene3D" id="3.10.20.80">
    <property type="entry name" value="Translation initiation factor 3 (IF-3), N-terminal domain"/>
    <property type="match status" value="1"/>
</dbReference>
<dbReference type="NCBIfam" id="TIGR00168">
    <property type="entry name" value="infC"/>
    <property type="match status" value="1"/>
</dbReference>
<feature type="compositionally biased region" description="Polar residues" evidence="4">
    <location>
        <begin position="433"/>
        <end position="443"/>
    </location>
</feature>
<keyword evidence="3" id="KW-0648">Protein biosynthesis</keyword>
<evidence type="ECO:0000259" key="5">
    <source>
        <dbReference type="Pfam" id="PF05198"/>
    </source>
</evidence>
<dbReference type="PANTHER" id="PTHR10938">
    <property type="entry name" value="TRANSLATION INITIATION FACTOR IF-3"/>
    <property type="match status" value="1"/>
</dbReference>
<evidence type="ECO:0000313" key="7">
    <source>
        <dbReference type="Proteomes" id="UP000027138"/>
    </source>
</evidence>
<evidence type="ECO:0000256" key="1">
    <source>
        <dbReference type="ARBA" id="ARBA00005439"/>
    </source>
</evidence>
<evidence type="ECO:0000313" key="6">
    <source>
        <dbReference type="EMBL" id="KDP29531.1"/>
    </source>
</evidence>
<dbReference type="AlphaFoldDB" id="A0A067JZX8"/>
<dbReference type="STRING" id="180498.A0A067JZX8"/>
<comment type="similarity">
    <text evidence="1">Belongs to the IF-3 family.</text>
</comment>
<sequence length="545" mass="61718">MAFWYRINHSKITLLSHQFKRCFYVQSPLLLNHTAKTSNSCTVENQTWDVCKIRTDFCNSARSFATSFQAKAKKEEKENGGRRLNEQIKAQFVRLVKDEGHMVIPLREALAQARSLKLDLVEVQRGVDPPVCKIMDFDREKYKQYLKEKDRAKSKPELTIRKGDVKEVRFSEKTEQKDLQNKADAVIRLMQRGYRVKCMVTSSVKKRSGGALKKGSGDKDLTEEEIAEQRKQEEEEREKMKALLSRLTALIEDECYMETGLMVRKQQAYVIVRHIKFGPSKKGSTKKVMDVDKVAAAKPTDEDDLPYKKLGDDKTAWSVVDSDDESDRIFDLSDDAKKLNINCAEEEIMKGPPEADSSHTNFYIPNLSHPRPPHGSKQTDRPLSSPQTFAAENRYKRSEPMEQFSPSIRDNRLGPDKTGSFSFEPRLSRRSENSQSQKNTTPSMGVRDPIRTDSSSSRNIKLPPAEMLKQDSNLPDAAATRRSSYGIFSSTKATTPEKQGLAAEDYKSSKSDGSRRTGDDGNSGQGKWGIFSNNTPQANSNRVSK</sequence>
<dbReference type="InterPro" id="IPR001288">
    <property type="entry name" value="Translation_initiation_fac_3"/>
</dbReference>
<evidence type="ECO:0000256" key="4">
    <source>
        <dbReference type="SAM" id="MobiDB-lite"/>
    </source>
</evidence>
<dbReference type="InterPro" id="IPR036787">
    <property type="entry name" value="T_IF-3_N_sf"/>
</dbReference>